<evidence type="ECO:0000256" key="7">
    <source>
        <dbReference type="ARBA" id="ARBA00022989"/>
    </source>
</evidence>
<keyword evidence="4 9" id="KW-1003">Cell membrane</keyword>
<dbReference type="RefSeq" id="WP_206594256.1">
    <property type="nucleotide sequence ID" value="NZ_JAFKCS010000009.1"/>
</dbReference>
<evidence type="ECO:0000256" key="9">
    <source>
        <dbReference type="RuleBase" id="RU361157"/>
    </source>
</evidence>
<evidence type="ECO:0000313" key="11">
    <source>
        <dbReference type="EMBL" id="MBN7820423.1"/>
    </source>
</evidence>
<dbReference type="Pfam" id="PF01061">
    <property type="entry name" value="ABC2_membrane"/>
    <property type="match status" value="1"/>
</dbReference>
<comment type="similarity">
    <text evidence="2 9">Belongs to the ABC-2 integral membrane protein family.</text>
</comment>
<dbReference type="PRINTS" id="PR00164">
    <property type="entry name" value="ABC2TRNSPORT"/>
</dbReference>
<reference evidence="11 12" key="1">
    <citation type="submission" date="2021-03" db="EMBL/GenBank/DDBJ databases">
        <title>novel species isolated from a fishpond in China.</title>
        <authorList>
            <person name="Lu H."/>
            <person name="Cai Z."/>
        </authorList>
    </citation>
    <scope>NUCLEOTIDE SEQUENCE [LARGE SCALE GENOMIC DNA]</scope>
    <source>
        <strain evidence="11 12">Y57</strain>
    </source>
</reference>
<gene>
    <name evidence="11" type="ORF">J0A65_11140</name>
</gene>
<evidence type="ECO:0000256" key="3">
    <source>
        <dbReference type="ARBA" id="ARBA00022448"/>
    </source>
</evidence>
<proteinExistence type="inferred from homology"/>
<feature type="transmembrane region" description="Helical" evidence="9">
    <location>
        <begin position="64"/>
        <end position="87"/>
    </location>
</feature>
<feature type="transmembrane region" description="Helical" evidence="9">
    <location>
        <begin position="33"/>
        <end position="52"/>
    </location>
</feature>
<evidence type="ECO:0000256" key="1">
    <source>
        <dbReference type="ARBA" id="ARBA00004429"/>
    </source>
</evidence>
<evidence type="ECO:0000256" key="8">
    <source>
        <dbReference type="ARBA" id="ARBA00023136"/>
    </source>
</evidence>
<evidence type="ECO:0000256" key="6">
    <source>
        <dbReference type="ARBA" id="ARBA00022692"/>
    </source>
</evidence>
<dbReference type="Proteomes" id="UP000663992">
    <property type="component" value="Unassembled WGS sequence"/>
</dbReference>
<feature type="transmembrane region" description="Helical" evidence="9">
    <location>
        <begin position="235"/>
        <end position="255"/>
    </location>
</feature>
<evidence type="ECO:0000259" key="10">
    <source>
        <dbReference type="PROSITE" id="PS51012"/>
    </source>
</evidence>
<dbReference type="PROSITE" id="PS51012">
    <property type="entry name" value="ABC_TM2"/>
    <property type="match status" value="1"/>
</dbReference>
<name>A0ABS3CTH3_9ALTE</name>
<protein>
    <recommendedName>
        <fullName evidence="9">Transport permease protein</fullName>
    </recommendedName>
</protein>
<dbReference type="InterPro" id="IPR013525">
    <property type="entry name" value="ABC2_TM"/>
</dbReference>
<comment type="subcellular location">
    <subcellularLocation>
        <location evidence="1 9">Cell inner membrane</location>
        <topology evidence="1 9">Multi-pass membrane protein</topology>
    </subcellularLocation>
</comment>
<feature type="transmembrane region" description="Helical" evidence="9">
    <location>
        <begin position="180"/>
        <end position="198"/>
    </location>
</feature>
<evidence type="ECO:0000256" key="4">
    <source>
        <dbReference type="ARBA" id="ARBA00022475"/>
    </source>
</evidence>
<keyword evidence="8 9" id="KW-0472">Membrane</keyword>
<dbReference type="InterPro" id="IPR047817">
    <property type="entry name" value="ABC2_TM_bact-type"/>
</dbReference>
<dbReference type="EMBL" id="JAFKCS010000009">
    <property type="protein sequence ID" value="MBN7820423.1"/>
    <property type="molecule type" value="Genomic_DNA"/>
</dbReference>
<feature type="domain" description="ABC transmembrane type-2" evidence="10">
    <location>
        <begin position="33"/>
        <end position="254"/>
    </location>
</feature>
<sequence>MSSIAKRGPWGIWKDVIFALFAREIRVGFNDKLGIGWAIIQPVLFIFILSFLRGRLNGGETHGIPTFVFMAFGMVLIQCFLQTFLAGAKAIKKNKALFAFRQVQPISVVLASGLFELLVKIFVSLGMGLMMYFLDLELQLSDPLSLMFYFFSLWLFSLSLGFIVGLVGLYIPEVDKIQNLMTRPLFFISGVFFSLQDFPQEYWWLLDWNPILHAIELSRYAAYPTYGQVGVSSTYLAMSVLTSTFLCLSIYQAYWKKAISR</sequence>
<dbReference type="PANTHER" id="PTHR30413:SF8">
    <property type="entry name" value="TRANSPORT PERMEASE PROTEIN"/>
    <property type="match status" value="1"/>
</dbReference>
<comment type="caution">
    <text evidence="11">The sequence shown here is derived from an EMBL/GenBank/DDBJ whole genome shotgun (WGS) entry which is preliminary data.</text>
</comment>
<dbReference type="PANTHER" id="PTHR30413">
    <property type="entry name" value="INNER MEMBRANE TRANSPORT PERMEASE"/>
    <property type="match status" value="1"/>
</dbReference>
<keyword evidence="5" id="KW-0997">Cell inner membrane</keyword>
<feature type="transmembrane region" description="Helical" evidence="9">
    <location>
        <begin position="108"/>
        <end position="134"/>
    </location>
</feature>
<organism evidence="11 12">
    <name type="scientific">Bowmanella yangjiangensis</name>
    <dbReference type="NCBI Taxonomy" id="2811230"/>
    <lineage>
        <taxon>Bacteria</taxon>
        <taxon>Pseudomonadati</taxon>
        <taxon>Pseudomonadota</taxon>
        <taxon>Gammaproteobacteria</taxon>
        <taxon>Alteromonadales</taxon>
        <taxon>Alteromonadaceae</taxon>
        <taxon>Bowmanella</taxon>
    </lineage>
</organism>
<keyword evidence="3 9" id="KW-0813">Transport</keyword>
<keyword evidence="6 9" id="KW-0812">Transmembrane</keyword>
<accession>A0ABS3CTH3</accession>
<evidence type="ECO:0000313" key="12">
    <source>
        <dbReference type="Proteomes" id="UP000663992"/>
    </source>
</evidence>
<keyword evidence="7 9" id="KW-1133">Transmembrane helix</keyword>
<evidence type="ECO:0000256" key="5">
    <source>
        <dbReference type="ARBA" id="ARBA00022519"/>
    </source>
</evidence>
<feature type="transmembrane region" description="Helical" evidence="9">
    <location>
        <begin position="146"/>
        <end position="171"/>
    </location>
</feature>
<evidence type="ECO:0000256" key="2">
    <source>
        <dbReference type="ARBA" id="ARBA00007783"/>
    </source>
</evidence>
<dbReference type="InterPro" id="IPR000412">
    <property type="entry name" value="ABC_2_transport"/>
</dbReference>
<keyword evidence="12" id="KW-1185">Reference proteome</keyword>